<dbReference type="SMART" id="SM01012">
    <property type="entry name" value="ANTAR"/>
    <property type="match status" value="1"/>
</dbReference>
<dbReference type="Gene3D" id="1.10.10.10">
    <property type="entry name" value="Winged helix-like DNA-binding domain superfamily/Winged helix DNA-binding domain"/>
    <property type="match status" value="1"/>
</dbReference>
<evidence type="ECO:0000256" key="3">
    <source>
        <dbReference type="ARBA" id="ARBA00023015"/>
    </source>
</evidence>
<evidence type="ECO:0000256" key="1">
    <source>
        <dbReference type="ARBA" id="ARBA00022679"/>
    </source>
</evidence>
<dbReference type="PIRSF" id="PIRSF036625">
    <property type="entry name" value="GAF_ANTAR"/>
    <property type="match status" value="1"/>
</dbReference>
<keyword evidence="1" id="KW-0808">Transferase</keyword>
<keyword evidence="2" id="KW-0418">Kinase</keyword>
<dbReference type="InterPro" id="IPR011006">
    <property type="entry name" value="CheY-like_superfamily"/>
</dbReference>
<keyword evidence="7" id="KW-1185">Reference proteome</keyword>
<dbReference type="RefSeq" id="WP_344112370.1">
    <property type="nucleotide sequence ID" value="NZ_BAAANE010000005.1"/>
</dbReference>
<feature type="domain" description="ANTAR" evidence="5">
    <location>
        <begin position="167"/>
        <end position="228"/>
    </location>
</feature>
<protein>
    <submittedName>
        <fullName evidence="6">GAF and ANTAR domain-containing protein</fullName>
    </submittedName>
</protein>
<evidence type="ECO:0000259" key="5">
    <source>
        <dbReference type="PROSITE" id="PS50921"/>
    </source>
</evidence>
<dbReference type="Pfam" id="PF13185">
    <property type="entry name" value="GAF_2"/>
    <property type="match status" value="1"/>
</dbReference>
<evidence type="ECO:0000256" key="4">
    <source>
        <dbReference type="ARBA" id="ARBA00023163"/>
    </source>
</evidence>
<proteinExistence type="predicted"/>
<comment type="caution">
    <text evidence="6">The sequence shown here is derived from an EMBL/GenBank/DDBJ whole genome shotgun (WGS) entry which is preliminary data.</text>
</comment>
<dbReference type="SUPFAM" id="SSF55781">
    <property type="entry name" value="GAF domain-like"/>
    <property type="match status" value="1"/>
</dbReference>
<sequence>MTREQRLGQVFVELADTLVDDFDVIDLLYVLCERSVELLPANAAGLILADHRGQLEVMASTTEEARVLELFVLQNSEGPCLDCYRTGQPQVNIDLREVEARWPNFRAATIEAGYRSTHALPMRLRGKVIGVLNLFCAHQVTLSEDEIALGQALCDVATIGLLQERTVRQGEILAEQLQRALNTRILIEQAKGVLAERAGISVNEAFVLMRRSARTNNMHLQATAQAVIDGTSDLNPAQSG</sequence>
<dbReference type="InterPro" id="IPR005561">
    <property type="entry name" value="ANTAR"/>
</dbReference>
<dbReference type="SUPFAM" id="SSF52172">
    <property type="entry name" value="CheY-like"/>
    <property type="match status" value="1"/>
</dbReference>
<reference evidence="6 7" key="1">
    <citation type="journal article" date="2019" name="Int. J. Syst. Evol. Microbiol.">
        <title>The Global Catalogue of Microorganisms (GCM) 10K type strain sequencing project: providing services to taxonomists for standard genome sequencing and annotation.</title>
        <authorList>
            <consortium name="The Broad Institute Genomics Platform"/>
            <consortium name="The Broad Institute Genome Sequencing Center for Infectious Disease"/>
            <person name="Wu L."/>
            <person name="Ma J."/>
        </authorList>
    </citation>
    <scope>NUCLEOTIDE SEQUENCE [LARGE SCALE GENOMIC DNA]</scope>
    <source>
        <strain evidence="6 7">JCM 14306</strain>
    </source>
</reference>
<dbReference type="InterPro" id="IPR003018">
    <property type="entry name" value="GAF"/>
</dbReference>
<dbReference type="InterPro" id="IPR036388">
    <property type="entry name" value="WH-like_DNA-bd_sf"/>
</dbReference>
<accession>A0ABN2FCH8</accession>
<dbReference type="EMBL" id="BAAANE010000005">
    <property type="protein sequence ID" value="GAA1640604.1"/>
    <property type="molecule type" value="Genomic_DNA"/>
</dbReference>
<keyword evidence="4" id="KW-0804">Transcription</keyword>
<evidence type="ECO:0000256" key="2">
    <source>
        <dbReference type="ARBA" id="ARBA00022777"/>
    </source>
</evidence>
<gene>
    <name evidence="6" type="ORF">GCM10009744_33080</name>
</gene>
<organism evidence="6 7">
    <name type="scientific">Kribbella alba</name>
    <dbReference type="NCBI Taxonomy" id="190197"/>
    <lineage>
        <taxon>Bacteria</taxon>
        <taxon>Bacillati</taxon>
        <taxon>Actinomycetota</taxon>
        <taxon>Actinomycetes</taxon>
        <taxon>Propionibacteriales</taxon>
        <taxon>Kribbellaceae</taxon>
        <taxon>Kribbella</taxon>
    </lineage>
</organism>
<dbReference type="InterPro" id="IPR012074">
    <property type="entry name" value="GAF_ANTAR"/>
</dbReference>
<name>A0ABN2FCH8_9ACTN</name>
<dbReference type="SMART" id="SM00065">
    <property type="entry name" value="GAF"/>
    <property type="match status" value="1"/>
</dbReference>
<dbReference type="InterPro" id="IPR029016">
    <property type="entry name" value="GAF-like_dom_sf"/>
</dbReference>
<evidence type="ECO:0000313" key="6">
    <source>
        <dbReference type="EMBL" id="GAA1640604.1"/>
    </source>
</evidence>
<dbReference type="Pfam" id="PF03861">
    <property type="entry name" value="ANTAR"/>
    <property type="match status" value="1"/>
</dbReference>
<dbReference type="Gene3D" id="3.30.450.40">
    <property type="match status" value="1"/>
</dbReference>
<keyword evidence="3" id="KW-0805">Transcription regulation</keyword>
<dbReference type="PROSITE" id="PS50921">
    <property type="entry name" value="ANTAR"/>
    <property type="match status" value="1"/>
</dbReference>
<dbReference type="Proteomes" id="UP001501319">
    <property type="component" value="Unassembled WGS sequence"/>
</dbReference>
<evidence type="ECO:0000313" key="7">
    <source>
        <dbReference type="Proteomes" id="UP001501319"/>
    </source>
</evidence>